<comment type="caution">
    <text evidence="2">The sequence shown here is derived from an EMBL/GenBank/DDBJ whole genome shotgun (WGS) entry which is preliminary data.</text>
</comment>
<organism evidence="2 3">
    <name type="scientific">Saccharothrix saharensis</name>
    <dbReference type="NCBI Taxonomy" id="571190"/>
    <lineage>
        <taxon>Bacteria</taxon>
        <taxon>Bacillati</taxon>
        <taxon>Actinomycetota</taxon>
        <taxon>Actinomycetes</taxon>
        <taxon>Pseudonocardiales</taxon>
        <taxon>Pseudonocardiaceae</taxon>
        <taxon>Saccharothrix</taxon>
    </lineage>
</organism>
<name>A0A543JBJ8_9PSEU</name>
<dbReference type="InterPro" id="IPR029063">
    <property type="entry name" value="SAM-dependent_MTases_sf"/>
</dbReference>
<dbReference type="Gene3D" id="3.40.50.150">
    <property type="entry name" value="Vaccinia Virus protein VP39"/>
    <property type="match status" value="1"/>
</dbReference>
<dbReference type="PANTHER" id="PTHR43460:SF1">
    <property type="entry name" value="METHYLTRANSFERASE TYPE 11 DOMAIN-CONTAINING PROTEIN"/>
    <property type="match status" value="1"/>
</dbReference>
<evidence type="ECO:0000259" key="1">
    <source>
        <dbReference type="Pfam" id="PF08241"/>
    </source>
</evidence>
<keyword evidence="2" id="KW-0808">Transferase</keyword>
<dbReference type="OrthoDB" id="9795864at2"/>
<keyword evidence="3" id="KW-1185">Reference proteome</keyword>
<dbReference type="InterPro" id="IPR052939">
    <property type="entry name" value="23S_rRNA_MeTrnsfrase_RlmA"/>
</dbReference>
<dbReference type="RefSeq" id="WP_141978031.1">
    <property type="nucleotide sequence ID" value="NZ_VFPP01000001.1"/>
</dbReference>
<dbReference type="EMBL" id="VFPP01000001">
    <property type="protein sequence ID" value="TQM80209.1"/>
    <property type="molecule type" value="Genomic_DNA"/>
</dbReference>
<proteinExistence type="predicted"/>
<gene>
    <name evidence="2" type="ORF">FHX81_2537</name>
</gene>
<accession>A0A543JBJ8</accession>
<dbReference type="InterPro" id="IPR013216">
    <property type="entry name" value="Methyltransf_11"/>
</dbReference>
<dbReference type="GO" id="GO:0008757">
    <property type="term" value="F:S-adenosylmethionine-dependent methyltransferase activity"/>
    <property type="evidence" value="ECO:0007669"/>
    <property type="project" value="InterPro"/>
</dbReference>
<dbReference type="PANTHER" id="PTHR43460">
    <property type="entry name" value="METHYLTRANSFERASE"/>
    <property type="match status" value="1"/>
</dbReference>
<evidence type="ECO:0000313" key="3">
    <source>
        <dbReference type="Proteomes" id="UP000316628"/>
    </source>
</evidence>
<sequence>MTFDELVAEGAAVPVEGWDFSWFEGRATEGRPSWGYSKLMAARMATAEAALDVQTGGGEVLAEIPQAPPVLAATESWPPNLEIARRTLAPLGARVVRAEDDGPLPFPDASFDLVVSRHPVVTRWDEVGRVLRPGGTYLSQQVGMGTLREITDFMMGPRPVGDERSTERAVTGLEAAGLTVVDLRSESLRVEFFDVGAVVHFLRKVVWAVPDFTVESYRDRLVAMHDHIAREGSFVTSSERFLVEARKDGQPGV</sequence>
<evidence type="ECO:0000313" key="2">
    <source>
        <dbReference type="EMBL" id="TQM80209.1"/>
    </source>
</evidence>
<dbReference type="SUPFAM" id="SSF53335">
    <property type="entry name" value="S-adenosyl-L-methionine-dependent methyltransferases"/>
    <property type="match status" value="1"/>
</dbReference>
<dbReference type="Pfam" id="PF08241">
    <property type="entry name" value="Methyltransf_11"/>
    <property type="match status" value="1"/>
</dbReference>
<feature type="domain" description="Methyltransferase type 11" evidence="1">
    <location>
        <begin position="51"/>
        <end position="137"/>
    </location>
</feature>
<keyword evidence="2" id="KW-0489">Methyltransferase</keyword>
<reference evidence="2 3" key="1">
    <citation type="submission" date="2019-06" db="EMBL/GenBank/DDBJ databases">
        <title>Sequencing the genomes of 1000 actinobacteria strains.</title>
        <authorList>
            <person name="Klenk H.-P."/>
        </authorList>
    </citation>
    <scope>NUCLEOTIDE SEQUENCE [LARGE SCALE GENOMIC DNA]</scope>
    <source>
        <strain evidence="2 3">DSM 45456</strain>
    </source>
</reference>
<dbReference type="CDD" id="cd02440">
    <property type="entry name" value="AdoMet_MTases"/>
    <property type="match status" value="1"/>
</dbReference>
<protein>
    <submittedName>
        <fullName evidence="2">Methyltransferase family protein</fullName>
    </submittedName>
</protein>
<dbReference type="AlphaFoldDB" id="A0A543JBJ8"/>
<dbReference type="GO" id="GO:0032259">
    <property type="term" value="P:methylation"/>
    <property type="evidence" value="ECO:0007669"/>
    <property type="project" value="UniProtKB-KW"/>
</dbReference>
<dbReference type="Proteomes" id="UP000316628">
    <property type="component" value="Unassembled WGS sequence"/>
</dbReference>